<dbReference type="EMBL" id="CP041253">
    <property type="protein sequence ID" value="QDH79621.1"/>
    <property type="molecule type" value="Genomic_DNA"/>
</dbReference>
<dbReference type="NCBIfam" id="NF047593">
    <property type="entry name" value="IS66_ISAeme5_TnpA"/>
    <property type="match status" value="1"/>
</dbReference>
<gene>
    <name evidence="1" type="ORF">FKX85_11470</name>
</gene>
<evidence type="ECO:0000313" key="2">
    <source>
        <dbReference type="Proteomes" id="UP000316614"/>
    </source>
</evidence>
<reference evidence="1 2" key="1">
    <citation type="submission" date="2019-06" db="EMBL/GenBank/DDBJ databases">
        <title>Echinicola alkalisoli sp. nov. isolated from saline soil.</title>
        <authorList>
            <person name="Sun J.-Q."/>
            <person name="Xu L."/>
        </authorList>
    </citation>
    <scope>NUCLEOTIDE SEQUENCE [LARGE SCALE GENOMIC DNA]</scope>
    <source>
        <strain evidence="1 2">LN3S3</strain>
    </source>
</reference>
<evidence type="ECO:0000313" key="1">
    <source>
        <dbReference type="EMBL" id="QDH79621.1"/>
    </source>
</evidence>
<name>A0A514CIG8_9BACT</name>
<dbReference type="AlphaFoldDB" id="A0A514CIG8"/>
<protein>
    <submittedName>
        <fullName evidence="1">Uncharacterized protein</fullName>
    </submittedName>
</protein>
<proteinExistence type="predicted"/>
<sequence>MKSLSREDYYVLYEEWKSSGQTKAKFAESRDLSRSTFYYWARKIGRMEVSPGHVGFDLLEISPRTGQNPAARICYPSGVVLEFYGLPDPAILRQLTE</sequence>
<dbReference type="KEGG" id="echi:FKX85_11470"/>
<dbReference type="RefSeq" id="WP_141614863.1">
    <property type="nucleotide sequence ID" value="NZ_CP041253.1"/>
</dbReference>
<dbReference type="Proteomes" id="UP000316614">
    <property type="component" value="Chromosome"/>
</dbReference>
<organism evidence="1 2">
    <name type="scientific">Echinicola soli</name>
    <dbReference type="NCBI Taxonomy" id="2591634"/>
    <lineage>
        <taxon>Bacteria</taxon>
        <taxon>Pseudomonadati</taxon>
        <taxon>Bacteroidota</taxon>
        <taxon>Cytophagia</taxon>
        <taxon>Cytophagales</taxon>
        <taxon>Cyclobacteriaceae</taxon>
        <taxon>Echinicola</taxon>
    </lineage>
</organism>
<dbReference type="OrthoDB" id="960108at2"/>
<keyword evidence="2" id="KW-1185">Reference proteome</keyword>
<accession>A0A514CIG8</accession>